<dbReference type="SUPFAM" id="SSF110296">
    <property type="entry name" value="Oligoxyloglucan reducing end-specific cellobiohydrolase"/>
    <property type="match status" value="1"/>
</dbReference>
<evidence type="ECO:0000256" key="1">
    <source>
        <dbReference type="ARBA" id="ARBA00022737"/>
    </source>
</evidence>
<keyword evidence="1" id="KW-0677">Repeat</keyword>
<sequence>MKYLLSKAGVLLLALSLSTISTDAQRRSKTQKAAPSIPSELYSSMEYRLVGPFRGGRSAAVTGVPGEPNLFYMGSTGGGVWKTLNGGRTWENISDGYFGGSIGAVEVAKSDPNVIYVGGGEKTLRGNVSSGYGIWKTEDAGKTWTSAGLKNSRHVPRIRIHPTDHNTVYAAVLGNIYKPTQERGIYKSTDGGKTWNKKLFVNDQAGAVDLTFDPNNPRILYASTWRAQRTPYSLSSGGDGSALWKSSDNGETWKEISKNEGFPEGTLGIIGVTVSPKNSERVWAIVENKDKGGLYRSDDGGKKWTQVNSERKLRQRAWYYTRLYADTEDEDVVYVLNVRYHKSSDGGKTFSTFNAPHGDHHDLWIAPENSERMIIGDDGGAQVTYDGGETWSTYYNQPTAQFYRVTTDNAFPYRIYVAQQDNSTIRVKHRSDGGSIGENDWEPTAGGESAHIAVDPTDNDIVYGGSYDGFLTRVNHKNNTVRGINVWPDNPMGAGAEAMKYRFQWNFPIIFSRHNPKKLYTFSNHVHVTENEGQSWKLLSGDLTRNDPDKLVSSGGPITQDNTSVEYYCTIFAANESPLKEGLLWVGSDDGLIHITKDGGQNWENITPPNMPEWSMINSIEPSAFDEGTCYVAATRYKLGDFAPYLYKTTDFGKTWSKITNGIESEHFTRVLREDPKQKGLLYAGTETGMYVSFNDGAKWEKFQLNLPIVPITDLALKDNNLVVATQGRSVWVLDDLTVLHQLNASDKGTSMKLFAPKDSYRTKGRASSKPSLTSGQNHPNGVVTHFYLRDKNEKDSISLTYTSMVGDTLGNFSTFAKEKKNKLKVEKGGNTHVWDTRGKGAERLKGMILWWANLNGAKAVPGSYKVHLNVNGTTQSETFKILPDPRAEVSVADMQKQYDFISSINETVDKAHQSIKKIRKINEKLDAFSKQYKDNEATKALVEKAKKMKEGFEEIEKALYQTKNRSNQDPLNFPIKLTNKLAHLNSLVSIDDFPPTEQDIAVKNEMTAKINTQLDAFDALVDKEMKEFNAQFNALNLEYLSVEE</sequence>
<feature type="compositionally biased region" description="Polar residues" evidence="2">
    <location>
        <begin position="769"/>
        <end position="779"/>
    </location>
</feature>
<dbReference type="InterPro" id="IPR031778">
    <property type="entry name" value="Sortilin_N"/>
</dbReference>
<dbReference type="InterPro" id="IPR015943">
    <property type="entry name" value="WD40/YVTN_repeat-like_dom_sf"/>
</dbReference>
<evidence type="ECO:0000259" key="4">
    <source>
        <dbReference type="Pfam" id="PF15902"/>
    </source>
</evidence>
<protein>
    <submittedName>
        <fullName evidence="5">Glycosyl hydrolase</fullName>
    </submittedName>
</protein>
<reference evidence="6" key="1">
    <citation type="journal article" date="2019" name="Int. J. Syst. Evol. Microbiol.">
        <title>The Global Catalogue of Microorganisms (GCM) 10K type strain sequencing project: providing services to taxonomists for standard genome sequencing and annotation.</title>
        <authorList>
            <consortium name="The Broad Institute Genomics Platform"/>
            <consortium name="The Broad Institute Genome Sequencing Center for Infectious Disease"/>
            <person name="Wu L."/>
            <person name="Ma J."/>
        </authorList>
    </citation>
    <scope>NUCLEOTIDE SEQUENCE [LARGE SCALE GENOMIC DNA]</scope>
    <source>
        <strain evidence="6">KCTC 52368</strain>
    </source>
</reference>
<dbReference type="Gene3D" id="2.130.10.10">
    <property type="entry name" value="YVTN repeat-like/Quinoprotein amine dehydrogenase"/>
    <property type="match status" value="4"/>
</dbReference>
<feature type="chain" id="PRO_5046165948" evidence="3">
    <location>
        <begin position="25"/>
        <end position="1045"/>
    </location>
</feature>
<organism evidence="5 6">
    <name type="scientific">Croceitalea marina</name>
    <dbReference type="NCBI Taxonomy" id="1775166"/>
    <lineage>
        <taxon>Bacteria</taxon>
        <taxon>Pseudomonadati</taxon>
        <taxon>Bacteroidota</taxon>
        <taxon>Flavobacteriia</taxon>
        <taxon>Flavobacteriales</taxon>
        <taxon>Flavobacteriaceae</taxon>
        <taxon>Croceitalea</taxon>
    </lineage>
</organism>
<keyword evidence="5" id="KW-0378">Hydrolase</keyword>
<dbReference type="RefSeq" id="WP_377766863.1">
    <property type="nucleotide sequence ID" value="NZ_JBHULB010000012.1"/>
</dbReference>
<dbReference type="EMBL" id="JBHULB010000012">
    <property type="protein sequence ID" value="MFD2587306.1"/>
    <property type="molecule type" value="Genomic_DNA"/>
</dbReference>
<evidence type="ECO:0000256" key="2">
    <source>
        <dbReference type="SAM" id="MobiDB-lite"/>
    </source>
</evidence>
<dbReference type="SUPFAM" id="SSF50939">
    <property type="entry name" value="Sialidases"/>
    <property type="match status" value="1"/>
</dbReference>
<dbReference type="Proteomes" id="UP001597526">
    <property type="component" value="Unassembled WGS sequence"/>
</dbReference>
<proteinExistence type="predicted"/>
<keyword evidence="6" id="KW-1185">Reference proteome</keyword>
<feature type="signal peptide" evidence="3">
    <location>
        <begin position="1"/>
        <end position="24"/>
    </location>
</feature>
<comment type="caution">
    <text evidence="5">The sequence shown here is derived from an EMBL/GenBank/DDBJ whole genome shotgun (WGS) entry which is preliminary data.</text>
</comment>
<feature type="region of interest" description="Disordered" evidence="2">
    <location>
        <begin position="760"/>
        <end position="779"/>
    </location>
</feature>
<dbReference type="PANTHER" id="PTHR43739:SF5">
    <property type="entry name" value="EXO-ALPHA-SIALIDASE"/>
    <property type="match status" value="1"/>
</dbReference>
<dbReference type="PANTHER" id="PTHR43739">
    <property type="entry name" value="XYLOGLUCANASE (EUROFUNG)"/>
    <property type="match status" value="1"/>
</dbReference>
<dbReference type="InterPro" id="IPR052025">
    <property type="entry name" value="Xyloglucanase_GH74"/>
</dbReference>
<dbReference type="InterPro" id="IPR036278">
    <property type="entry name" value="Sialidase_sf"/>
</dbReference>
<accession>A0ABW5MWA7</accession>
<dbReference type="GO" id="GO:0016787">
    <property type="term" value="F:hydrolase activity"/>
    <property type="evidence" value="ECO:0007669"/>
    <property type="project" value="UniProtKB-KW"/>
</dbReference>
<evidence type="ECO:0000313" key="6">
    <source>
        <dbReference type="Proteomes" id="UP001597526"/>
    </source>
</evidence>
<feature type="domain" description="Sortilin N-terminal" evidence="4">
    <location>
        <begin position="134"/>
        <end position="259"/>
    </location>
</feature>
<feature type="domain" description="Sortilin N-terminal" evidence="4">
    <location>
        <begin position="294"/>
        <end position="424"/>
    </location>
</feature>
<dbReference type="CDD" id="cd15482">
    <property type="entry name" value="Sialidase_non-viral"/>
    <property type="match status" value="1"/>
</dbReference>
<gene>
    <name evidence="5" type="ORF">ACFSQJ_10215</name>
</gene>
<dbReference type="Pfam" id="PF15902">
    <property type="entry name" value="Sortilin-Vps10"/>
    <property type="match status" value="2"/>
</dbReference>
<name>A0ABW5MWA7_9FLAO</name>
<evidence type="ECO:0000313" key="5">
    <source>
        <dbReference type="EMBL" id="MFD2587306.1"/>
    </source>
</evidence>
<keyword evidence="3" id="KW-0732">Signal</keyword>
<evidence type="ECO:0000256" key="3">
    <source>
        <dbReference type="SAM" id="SignalP"/>
    </source>
</evidence>